<feature type="coiled-coil region" evidence="1">
    <location>
        <begin position="173"/>
        <end position="200"/>
    </location>
</feature>
<organism evidence="2 3">
    <name type="scientific">Actinomycetospora flava</name>
    <dbReference type="NCBI Taxonomy" id="3129232"/>
    <lineage>
        <taxon>Bacteria</taxon>
        <taxon>Bacillati</taxon>
        <taxon>Actinomycetota</taxon>
        <taxon>Actinomycetes</taxon>
        <taxon>Pseudonocardiales</taxon>
        <taxon>Pseudonocardiaceae</taxon>
        <taxon>Actinomycetospora</taxon>
    </lineage>
</organism>
<evidence type="ECO:0000313" key="3">
    <source>
        <dbReference type="Proteomes" id="UP001369736"/>
    </source>
</evidence>
<name>A0ABU8M8Q0_9PSEU</name>
<keyword evidence="1" id="KW-0175">Coiled coil</keyword>
<keyword evidence="3" id="KW-1185">Reference proteome</keyword>
<sequence length="207" mass="23321">MNKRRAAVEEIRALQSAEQRRRDERPELALPGAILDLITSCGFQYYAEHDVTDDLEFLNRAAELLRTQGPPRSDLPFWTDAVACVDRLERETAPGRADTGDLDAHDALRRIVVSVPPEVLLGRRDEEASPDLVCRSEAVGLTDDVSTPYRCASRISALAYFSAPDRYGVIDEMVALRERYEKAAGERDELDEAIRRAARRYLEWSAA</sequence>
<dbReference type="RefSeq" id="WP_337704192.1">
    <property type="nucleotide sequence ID" value="NZ_JBBEGM010000006.1"/>
</dbReference>
<comment type="caution">
    <text evidence="2">The sequence shown here is derived from an EMBL/GenBank/DDBJ whole genome shotgun (WGS) entry which is preliminary data.</text>
</comment>
<evidence type="ECO:0000313" key="2">
    <source>
        <dbReference type="EMBL" id="MEJ2862823.1"/>
    </source>
</evidence>
<protein>
    <submittedName>
        <fullName evidence="2">Uncharacterized protein</fullName>
    </submittedName>
</protein>
<accession>A0ABU8M8Q0</accession>
<gene>
    <name evidence="2" type="ORF">WCD58_16750</name>
</gene>
<dbReference type="Proteomes" id="UP001369736">
    <property type="component" value="Unassembled WGS sequence"/>
</dbReference>
<evidence type="ECO:0000256" key="1">
    <source>
        <dbReference type="SAM" id="Coils"/>
    </source>
</evidence>
<reference evidence="2 3" key="1">
    <citation type="submission" date="2024-03" db="EMBL/GenBank/DDBJ databases">
        <title>Actinomycetospora sp. OC33-EN07, a novel actinomycete isolated from wild orchid (Aerides multiflora).</title>
        <authorList>
            <person name="Suriyachadkun C."/>
        </authorList>
    </citation>
    <scope>NUCLEOTIDE SEQUENCE [LARGE SCALE GENOMIC DNA]</scope>
    <source>
        <strain evidence="2 3">OC33-EN07</strain>
    </source>
</reference>
<proteinExistence type="predicted"/>
<dbReference type="EMBL" id="JBBEGM010000006">
    <property type="protein sequence ID" value="MEJ2862823.1"/>
    <property type="molecule type" value="Genomic_DNA"/>
</dbReference>